<dbReference type="AlphaFoldDB" id="A0A2P1AMA1"/>
<organism evidence="2">
    <name type="scientific">Candidatus Entotheonella serta</name>
    <dbReference type="NCBI Taxonomy" id="1652106"/>
    <lineage>
        <taxon>Bacteria</taxon>
        <taxon>Pseudomonadati</taxon>
        <taxon>Nitrospinota/Tectimicrobiota group</taxon>
        <taxon>Candidatus Tectimicrobiota</taxon>
        <taxon>Candidatus Entotheonellia</taxon>
        <taxon>Candidatus Entotheonellales</taxon>
        <taxon>Candidatus Entotheonellaceae</taxon>
        <taxon>Candidatus Entotheonella</taxon>
    </lineage>
</organism>
<dbReference type="Pfam" id="PF03551">
    <property type="entry name" value="PadR"/>
    <property type="match status" value="1"/>
</dbReference>
<feature type="domain" description="Transcription regulator PadR N-terminal" evidence="1">
    <location>
        <begin position="19"/>
        <end position="96"/>
    </location>
</feature>
<evidence type="ECO:0000259" key="1">
    <source>
        <dbReference type="Pfam" id="PF03551"/>
    </source>
</evidence>
<name>A0A2P1AMA1_9BACT</name>
<proteinExistence type="predicted"/>
<protein>
    <submittedName>
        <fullName evidence="2">PadR family transcriptional regulator</fullName>
    </submittedName>
</protein>
<dbReference type="EMBL" id="MG844358">
    <property type="protein sequence ID" value="AVI26410.1"/>
    <property type="molecule type" value="Genomic_DNA"/>
</dbReference>
<dbReference type="Gene3D" id="1.10.10.10">
    <property type="entry name" value="Winged helix-like DNA-binding domain superfamily/Winged helix DNA-binding domain"/>
    <property type="match status" value="1"/>
</dbReference>
<dbReference type="InterPro" id="IPR036388">
    <property type="entry name" value="WH-like_DNA-bd_sf"/>
</dbReference>
<dbReference type="InterPro" id="IPR036390">
    <property type="entry name" value="WH_DNA-bd_sf"/>
</dbReference>
<dbReference type="SUPFAM" id="SSF46785">
    <property type="entry name" value="Winged helix' DNA-binding domain"/>
    <property type="match status" value="1"/>
</dbReference>
<dbReference type="InterPro" id="IPR052509">
    <property type="entry name" value="Metal_resp_DNA-bind_regulator"/>
</dbReference>
<accession>A0A2P1AMA1</accession>
<dbReference type="PANTHER" id="PTHR33169:SF14">
    <property type="entry name" value="TRANSCRIPTIONAL REGULATOR RV3488"/>
    <property type="match status" value="1"/>
</dbReference>
<reference evidence="2" key="1">
    <citation type="journal article" date="2018" name="Proc. Natl. Acad. Sci. U.S.A.">
        <title>Single-bacterial genomics validates rich and varied specialized metabolism of uncultivated Entotheonella sponge symbionts.</title>
        <authorList>
            <person name="Mori T."/>
            <person name="Cahn J.K.B."/>
            <person name="Wilson M.C."/>
            <person name="Meoded R.A."/>
            <person name="Wiebach V."/>
            <person name="Martinez A.F.C."/>
            <person name="Helfrich E.J.N."/>
            <person name="Albersmeier A."/>
            <person name="Wibberg D."/>
            <person name="Datwyler S."/>
            <person name="Keren R."/>
            <person name="Lavy A."/>
            <person name="Ruckert C."/>
            <person name="Ilan M."/>
            <person name="Kalinowski J."/>
            <person name="Matsunaga S."/>
            <person name="Takeyama H."/>
            <person name="Piel J."/>
        </authorList>
    </citation>
    <scope>NUCLEOTIDE SEQUENCE</scope>
    <source>
        <strain evidence="2">TSWB1</strain>
    </source>
</reference>
<dbReference type="InterPro" id="IPR005149">
    <property type="entry name" value="Tscrpt_reg_PadR_N"/>
</dbReference>
<evidence type="ECO:0000313" key="2">
    <source>
        <dbReference type="EMBL" id="AVI26410.1"/>
    </source>
</evidence>
<dbReference type="PANTHER" id="PTHR33169">
    <property type="entry name" value="PADR-FAMILY TRANSCRIPTIONAL REGULATOR"/>
    <property type="match status" value="1"/>
</dbReference>
<sequence length="132" mass="14969">MPRRQANRELRLSSLEEDLLTLLVGRDLCAQDMIQHLTEASEGHAGVVQSTPYSVLPRMEEKGWLSSTWAQPTEEGADHSRRRYYTLTEAGLRILQERRRFRARLDARSIPPEGLTCPTSLNPEPVVSLNAD</sequence>